<dbReference type="Pfam" id="PF14541">
    <property type="entry name" value="TAXi_C"/>
    <property type="match status" value="1"/>
</dbReference>
<dbReference type="EMBL" id="JAJAGQ010000008">
    <property type="protein sequence ID" value="KAJ8556410.1"/>
    <property type="molecule type" value="Genomic_DNA"/>
</dbReference>
<keyword evidence="2 7" id="KW-0645">Protease</keyword>
<dbReference type="SUPFAM" id="SSF50630">
    <property type="entry name" value="Acid proteases"/>
    <property type="match status" value="1"/>
</dbReference>
<dbReference type="OrthoDB" id="2747330at2759"/>
<keyword evidence="11" id="KW-1185">Reference proteome</keyword>
<name>A0A9Q1MFT7_9SOLA</name>
<dbReference type="PROSITE" id="PS51767">
    <property type="entry name" value="PEPTIDASE_A1"/>
    <property type="match status" value="1"/>
</dbReference>
<evidence type="ECO:0000259" key="9">
    <source>
        <dbReference type="PROSITE" id="PS51767"/>
    </source>
</evidence>
<dbReference type="InterPro" id="IPR032799">
    <property type="entry name" value="TAXi_C"/>
</dbReference>
<dbReference type="Pfam" id="PF14543">
    <property type="entry name" value="TAXi_N"/>
    <property type="match status" value="1"/>
</dbReference>
<proteinExistence type="inferred from homology"/>
<keyword evidence="4 7" id="KW-0378">Hydrolase</keyword>
<comment type="caution">
    <text evidence="10">The sequence shown here is derived from an EMBL/GenBank/DDBJ whole genome shotgun (WGS) entry which is preliminary data.</text>
</comment>
<comment type="similarity">
    <text evidence="1 7">Belongs to the peptidase A1 family.</text>
</comment>
<dbReference type="InterPro" id="IPR032861">
    <property type="entry name" value="TAXi_N"/>
</dbReference>
<feature type="active site" evidence="6">
    <location>
        <position position="55"/>
    </location>
</feature>
<dbReference type="Proteomes" id="UP001152561">
    <property type="component" value="Unassembled WGS sequence"/>
</dbReference>
<evidence type="ECO:0000256" key="3">
    <source>
        <dbReference type="ARBA" id="ARBA00022750"/>
    </source>
</evidence>
<keyword evidence="5" id="KW-0325">Glycoprotein</keyword>
<gene>
    <name evidence="10" type="ORF">K7X08_029801</name>
</gene>
<evidence type="ECO:0000256" key="5">
    <source>
        <dbReference type="ARBA" id="ARBA00023180"/>
    </source>
</evidence>
<dbReference type="Gene3D" id="2.40.70.10">
    <property type="entry name" value="Acid Proteases"/>
    <property type="match status" value="2"/>
</dbReference>
<protein>
    <recommendedName>
        <fullName evidence="9">Peptidase A1 domain-containing protein</fullName>
    </recommendedName>
</protein>
<dbReference type="FunFam" id="2.40.70.10:FF:000025">
    <property type="entry name" value="Aspartyl protease family protein"/>
    <property type="match status" value="1"/>
</dbReference>
<feature type="domain" description="Peptidase A1" evidence="9">
    <location>
        <begin position="37"/>
        <end position="375"/>
    </location>
</feature>
<dbReference type="PANTHER" id="PTHR13683:SF817">
    <property type="entry name" value="OS07G0592200 PROTEIN"/>
    <property type="match status" value="1"/>
</dbReference>
<dbReference type="InterPro" id="IPR021109">
    <property type="entry name" value="Peptidase_aspartic_dom_sf"/>
</dbReference>
<sequence>MFLPLFPPKDTSGRLLQKIPVNARMPLHDDLLLNGYYTTRLWIGTPPQRFALIVDTGSTVTYVPCSTCEQCGKHQDPRFQPEMSSTYQPVKCNIDCTCDNEREQCIYERQYAEMSSSSGVLGEDIVSFGNQSELAPQRAVFGCENRETGDLYSQHADGIMGLGRGDLSIVDQLVEKHVISDSFSLCYGGMDFGGGAMVLGGINPPADMVFTNSDPIRSPYYNIELKEILVAGKALNLNPRVFDGNHGTVLDSGTTYAYLPEAAFAAFKSAVMKAVLSLKLIEGPDPNYKDICFSGAGSDISQLSKSFPPVDMVFSNGKKLSLFPENYLFRHSKVRGAYCLGIFQNGKDATTLLGGIIVRNTLVTYDRQHEMIGFWKTNCSELWDRLNLSPPPLPLPSGLDNTNSTGTMNPTLVPSGSPGYNAPGEIKVGFITFYMSLSVNYSGLKPRMTELTHLIAHELDINFSQVHLMNLSTKGNDSLIKWAIYPAGSANYMTNAASTEIIHRLAENRVRLPDTFGSYGSFEWSIEPPPKRTGWLQSYLVIVIALSVVLILGLSAFLGWLIWRRRQESPLPYERVESVETVVLEQELQPLK</sequence>
<dbReference type="CDD" id="cd05476">
    <property type="entry name" value="pepsin_A_like_plant"/>
    <property type="match status" value="1"/>
</dbReference>
<feature type="transmembrane region" description="Helical" evidence="8">
    <location>
        <begin position="539"/>
        <end position="563"/>
    </location>
</feature>
<accession>A0A9Q1MFT7</accession>
<reference evidence="11" key="1">
    <citation type="journal article" date="2023" name="Proc. Natl. Acad. Sci. U.S.A.">
        <title>Genomic and structural basis for evolution of tropane alkaloid biosynthesis.</title>
        <authorList>
            <person name="Wanga Y.-J."/>
            <person name="Taina T."/>
            <person name="Yua J.-Y."/>
            <person name="Lia J."/>
            <person name="Xua B."/>
            <person name="Chenc J."/>
            <person name="D'Auriad J.C."/>
            <person name="Huanga J.-P."/>
            <person name="Huanga S.-X."/>
        </authorList>
    </citation>
    <scope>NUCLEOTIDE SEQUENCE [LARGE SCALE GENOMIC DNA]</scope>
    <source>
        <strain evidence="11">cv. KIB-2019</strain>
    </source>
</reference>
<evidence type="ECO:0000256" key="7">
    <source>
        <dbReference type="RuleBase" id="RU000454"/>
    </source>
</evidence>
<dbReference type="GO" id="GO:0006508">
    <property type="term" value="P:proteolysis"/>
    <property type="evidence" value="ECO:0007669"/>
    <property type="project" value="UniProtKB-KW"/>
</dbReference>
<dbReference type="InterPro" id="IPR033121">
    <property type="entry name" value="PEPTIDASE_A1"/>
</dbReference>
<evidence type="ECO:0000256" key="6">
    <source>
        <dbReference type="PIRSR" id="PIRSR601461-1"/>
    </source>
</evidence>
<evidence type="ECO:0000256" key="4">
    <source>
        <dbReference type="ARBA" id="ARBA00022801"/>
    </source>
</evidence>
<dbReference type="FunFam" id="2.40.70.10:FF:000030">
    <property type="entry name" value="Eukaryotic aspartyl protease family protein"/>
    <property type="match status" value="1"/>
</dbReference>
<dbReference type="InterPro" id="IPR034161">
    <property type="entry name" value="Pepsin-like_plant"/>
</dbReference>
<dbReference type="PRINTS" id="PR00792">
    <property type="entry name" value="PEPSIN"/>
</dbReference>
<dbReference type="InterPro" id="IPR001461">
    <property type="entry name" value="Aspartic_peptidase_A1"/>
</dbReference>
<keyword evidence="8" id="KW-1133">Transmembrane helix</keyword>
<organism evidence="10 11">
    <name type="scientific">Anisodus acutangulus</name>
    <dbReference type="NCBI Taxonomy" id="402998"/>
    <lineage>
        <taxon>Eukaryota</taxon>
        <taxon>Viridiplantae</taxon>
        <taxon>Streptophyta</taxon>
        <taxon>Embryophyta</taxon>
        <taxon>Tracheophyta</taxon>
        <taxon>Spermatophyta</taxon>
        <taxon>Magnoliopsida</taxon>
        <taxon>eudicotyledons</taxon>
        <taxon>Gunneridae</taxon>
        <taxon>Pentapetalae</taxon>
        <taxon>asterids</taxon>
        <taxon>lamiids</taxon>
        <taxon>Solanales</taxon>
        <taxon>Solanaceae</taxon>
        <taxon>Solanoideae</taxon>
        <taxon>Hyoscyameae</taxon>
        <taxon>Anisodus</taxon>
    </lineage>
</organism>
<evidence type="ECO:0000313" key="11">
    <source>
        <dbReference type="Proteomes" id="UP001152561"/>
    </source>
</evidence>
<keyword evidence="8" id="KW-0472">Membrane</keyword>
<dbReference type="PROSITE" id="PS00141">
    <property type="entry name" value="ASP_PROTEASE"/>
    <property type="match status" value="1"/>
</dbReference>
<evidence type="ECO:0000313" key="10">
    <source>
        <dbReference type="EMBL" id="KAJ8556410.1"/>
    </source>
</evidence>
<feature type="active site" evidence="6">
    <location>
        <position position="251"/>
    </location>
</feature>
<evidence type="ECO:0000256" key="8">
    <source>
        <dbReference type="SAM" id="Phobius"/>
    </source>
</evidence>
<evidence type="ECO:0000256" key="2">
    <source>
        <dbReference type="ARBA" id="ARBA00022670"/>
    </source>
</evidence>
<evidence type="ECO:0000256" key="1">
    <source>
        <dbReference type="ARBA" id="ARBA00007447"/>
    </source>
</evidence>
<keyword evidence="8" id="KW-0812">Transmembrane</keyword>
<dbReference type="GO" id="GO:0004190">
    <property type="term" value="F:aspartic-type endopeptidase activity"/>
    <property type="evidence" value="ECO:0007669"/>
    <property type="project" value="UniProtKB-KW"/>
</dbReference>
<keyword evidence="3 7" id="KW-0064">Aspartyl protease</keyword>
<dbReference type="InterPro" id="IPR001969">
    <property type="entry name" value="Aspartic_peptidase_AS"/>
</dbReference>
<dbReference type="AlphaFoldDB" id="A0A9Q1MFT7"/>
<dbReference type="PANTHER" id="PTHR13683">
    <property type="entry name" value="ASPARTYL PROTEASES"/>
    <property type="match status" value="1"/>
</dbReference>